<dbReference type="InterPro" id="IPR050791">
    <property type="entry name" value="Aldo-Keto_reductase"/>
</dbReference>
<evidence type="ECO:0000313" key="3">
    <source>
        <dbReference type="EMBL" id="CAB4917126.1"/>
    </source>
</evidence>
<dbReference type="InterPro" id="IPR036812">
    <property type="entry name" value="NAD(P)_OxRdtase_dom_sf"/>
</dbReference>
<gene>
    <name evidence="3" type="ORF">UFOPK3610_01194</name>
</gene>
<feature type="domain" description="NADP-dependent oxidoreductase" evidence="2">
    <location>
        <begin position="11"/>
        <end position="291"/>
    </location>
</feature>
<dbReference type="EMBL" id="CAFBMR010000046">
    <property type="protein sequence ID" value="CAB4917126.1"/>
    <property type="molecule type" value="Genomic_DNA"/>
</dbReference>
<dbReference type="Gene3D" id="3.20.20.100">
    <property type="entry name" value="NADP-dependent oxidoreductase domain"/>
    <property type="match status" value="1"/>
</dbReference>
<name>A0A6J7HEE6_9ZZZZ</name>
<evidence type="ECO:0000256" key="1">
    <source>
        <dbReference type="ARBA" id="ARBA00023002"/>
    </source>
</evidence>
<dbReference type="PANTHER" id="PTHR43625">
    <property type="entry name" value="AFLATOXIN B1 ALDEHYDE REDUCTASE"/>
    <property type="match status" value="1"/>
</dbReference>
<dbReference type="AlphaFoldDB" id="A0A6J7HEE6"/>
<dbReference type="PANTHER" id="PTHR43625:SF40">
    <property type="entry name" value="ALDO-KETO REDUCTASE YAKC [NADP(+)]"/>
    <property type="match status" value="1"/>
</dbReference>
<reference evidence="3" key="1">
    <citation type="submission" date="2020-05" db="EMBL/GenBank/DDBJ databases">
        <authorList>
            <person name="Chiriac C."/>
            <person name="Salcher M."/>
            <person name="Ghai R."/>
            <person name="Kavagutti S V."/>
        </authorList>
    </citation>
    <scope>NUCLEOTIDE SEQUENCE</scope>
</reference>
<protein>
    <submittedName>
        <fullName evidence="3">Unannotated protein</fullName>
    </submittedName>
</protein>
<dbReference type="Pfam" id="PF00248">
    <property type="entry name" value="Aldo_ket_red"/>
    <property type="match status" value="1"/>
</dbReference>
<sequence length="310" mass="32917">MRIGDFSVSAIGLGCMPFSLTMTKIVPPREQSIATVHAALDAGITLLDTANVYAPTWDTIGHNEEIVAEALRTYTGPADVGVVMVATKGGSARGEGETWGRNASLDGLRAACEKSLAILGMPSIDLYQLHRHDPKMTYFEQAQSLAALRDAGLIRRAGLSNCTLAELNLALEVLGGPTDGGIVSVQNEFSPRYRNDVDVLDRCTELGIVFLPWSPLGGAVQAQEVGSRYAEFAQVAEEVSASAQEVVLAWLRGLSPVMLPIPGASRPATIASIVRSLSISLTAEQQARLTATVPESVSMFPDNGPRSALR</sequence>
<dbReference type="CDD" id="cd19088">
    <property type="entry name" value="AKR_AKR13B1"/>
    <property type="match status" value="1"/>
</dbReference>
<evidence type="ECO:0000259" key="2">
    <source>
        <dbReference type="Pfam" id="PF00248"/>
    </source>
</evidence>
<keyword evidence="1" id="KW-0560">Oxidoreductase</keyword>
<dbReference type="InterPro" id="IPR023210">
    <property type="entry name" value="NADP_OxRdtase_dom"/>
</dbReference>
<dbReference type="GO" id="GO:0005737">
    <property type="term" value="C:cytoplasm"/>
    <property type="evidence" value="ECO:0007669"/>
    <property type="project" value="TreeGrafter"/>
</dbReference>
<proteinExistence type="predicted"/>
<dbReference type="GO" id="GO:0016491">
    <property type="term" value="F:oxidoreductase activity"/>
    <property type="evidence" value="ECO:0007669"/>
    <property type="project" value="UniProtKB-KW"/>
</dbReference>
<organism evidence="3">
    <name type="scientific">freshwater metagenome</name>
    <dbReference type="NCBI Taxonomy" id="449393"/>
    <lineage>
        <taxon>unclassified sequences</taxon>
        <taxon>metagenomes</taxon>
        <taxon>ecological metagenomes</taxon>
    </lineage>
</organism>
<dbReference type="SUPFAM" id="SSF51430">
    <property type="entry name" value="NAD(P)-linked oxidoreductase"/>
    <property type="match status" value="1"/>
</dbReference>
<accession>A0A6J7HEE6</accession>